<dbReference type="eggNOG" id="ENOG5032UG7">
    <property type="taxonomic scope" value="Bacteria"/>
</dbReference>
<evidence type="ECO:0000313" key="2">
    <source>
        <dbReference type="EMBL" id="KGO90273.1"/>
    </source>
</evidence>
<name>A0A0A2MFR1_9FLAO</name>
<feature type="chain" id="PRO_5001991356" description="Lipocalin-like domain-containing protein" evidence="1">
    <location>
        <begin position="22"/>
        <end position="154"/>
    </location>
</feature>
<organism evidence="2 3">
    <name type="scientific">Flavobacterium suncheonense GH29-5 = DSM 17707</name>
    <dbReference type="NCBI Taxonomy" id="1121899"/>
    <lineage>
        <taxon>Bacteria</taxon>
        <taxon>Pseudomonadati</taxon>
        <taxon>Bacteroidota</taxon>
        <taxon>Flavobacteriia</taxon>
        <taxon>Flavobacteriales</taxon>
        <taxon>Flavobacteriaceae</taxon>
        <taxon>Flavobacterium</taxon>
    </lineage>
</organism>
<comment type="caution">
    <text evidence="2">The sequence shown here is derived from an EMBL/GenBank/DDBJ whole genome shotgun (WGS) entry which is preliminary data.</text>
</comment>
<keyword evidence="1" id="KW-0732">Signal</keyword>
<dbReference type="PROSITE" id="PS51257">
    <property type="entry name" value="PROKAR_LIPOPROTEIN"/>
    <property type="match status" value="1"/>
</dbReference>
<accession>A0A0A2MFR1</accession>
<evidence type="ECO:0008006" key="4">
    <source>
        <dbReference type="Google" id="ProtNLM"/>
    </source>
</evidence>
<dbReference type="RefSeq" id="WP_035744075.1">
    <property type="nucleotide sequence ID" value="NZ_JRLW01000003.1"/>
</dbReference>
<dbReference type="STRING" id="1121899.GCA_000430025_00229"/>
<gene>
    <name evidence="2" type="ORF">Q764_04265</name>
</gene>
<keyword evidence="3" id="KW-1185">Reference proteome</keyword>
<sequence length="154" mass="16918">MKARVLKVLVCSLLFVFLGCSDDDDNSSSNNNSQLITAINNTVATGTWRITYFYDTDEEETANFTGYNFTFASGGVLTATNGVNTYTGTWSVTDSNSNDDNPNDIHFNIGFTAPPDFEDLTDDWEILEHTNTKIRLTHVSGGGGGTDFLTFEKN</sequence>
<protein>
    <recommendedName>
        <fullName evidence="4">Lipocalin-like domain-containing protein</fullName>
    </recommendedName>
</protein>
<dbReference type="Proteomes" id="UP000030121">
    <property type="component" value="Unassembled WGS sequence"/>
</dbReference>
<dbReference type="EMBL" id="JRLW01000003">
    <property type="protein sequence ID" value="KGO90273.1"/>
    <property type="molecule type" value="Genomic_DNA"/>
</dbReference>
<feature type="signal peptide" evidence="1">
    <location>
        <begin position="1"/>
        <end position="21"/>
    </location>
</feature>
<reference evidence="2 3" key="1">
    <citation type="submission" date="2013-09" db="EMBL/GenBank/DDBJ databases">
        <authorList>
            <person name="Zeng Z."/>
            <person name="Chen C."/>
        </authorList>
    </citation>
    <scope>NUCLEOTIDE SEQUENCE [LARGE SCALE GENOMIC DNA]</scope>
    <source>
        <strain evidence="2 3">GH29-5</strain>
    </source>
</reference>
<proteinExistence type="predicted"/>
<evidence type="ECO:0000256" key="1">
    <source>
        <dbReference type="SAM" id="SignalP"/>
    </source>
</evidence>
<evidence type="ECO:0000313" key="3">
    <source>
        <dbReference type="Proteomes" id="UP000030121"/>
    </source>
</evidence>
<dbReference type="AlphaFoldDB" id="A0A0A2MFR1"/>